<name>A0A2K8YY27_9BACT</name>
<evidence type="ECO:0000259" key="2">
    <source>
        <dbReference type="Pfam" id="PF13471"/>
    </source>
</evidence>
<keyword evidence="4" id="KW-1185">Reference proteome</keyword>
<sequence>MSGSRQWLLVRSFVVLSTYKCLLLVFPFRKFLPAEQTLVASRKPLSEQSLSQTIWAIQVLSNRLPLGFTCLVQALSAKWLLNNHPDVRVCIGVHKSVDQGFSAHAWVVYKDQIILGEQPGQQFQPILDWH</sequence>
<proteinExistence type="predicted"/>
<evidence type="ECO:0000313" key="3">
    <source>
        <dbReference type="EMBL" id="AUD02484.1"/>
    </source>
</evidence>
<dbReference type="Proteomes" id="UP000232883">
    <property type="component" value="Chromosome"/>
</dbReference>
<evidence type="ECO:0000313" key="4">
    <source>
        <dbReference type="Proteomes" id="UP000232883"/>
    </source>
</evidence>
<dbReference type="EMBL" id="CP025096">
    <property type="protein sequence ID" value="AUD02484.1"/>
    <property type="molecule type" value="Genomic_DNA"/>
</dbReference>
<protein>
    <recommendedName>
        <fullName evidence="2">Microcin J25-processing protein McjB C-terminal domain-containing protein</fullName>
    </recommendedName>
</protein>
<gene>
    <name evidence="3" type="ORF">CWM47_11995</name>
</gene>
<feature type="domain" description="Microcin J25-processing protein McjB C-terminal" evidence="2">
    <location>
        <begin position="26"/>
        <end position="127"/>
    </location>
</feature>
<feature type="transmembrane region" description="Helical" evidence="1">
    <location>
        <begin position="6"/>
        <end position="26"/>
    </location>
</feature>
<organism evidence="3 4">
    <name type="scientific">Spirosoma pollinicola</name>
    <dbReference type="NCBI Taxonomy" id="2057025"/>
    <lineage>
        <taxon>Bacteria</taxon>
        <taxon>Pseudomonadati</taxon>
        <taxon>Bacteroidota</taxon>
        <taxon>Cytophagia</taxon>
        <taxon>Cytophagales</taxon>
        <taxon>Cytophagaceae</taxon>
        <taxon>Spirosoma</taxon>
    </lineage>
</organism>
<keyword evidence="1" id="KW-0812">Transmembrane</keyword>
<reference evidence="3 4" key="1">
    <citation type="submission" date="2017-11" db="EMBL/GenBank/DDBJ databases">
        <title>Taxonomic description and genome sequences of Spirosoma HA7 sp. nov., isolated from pollen microhabitat of Corylus avellana.</title>
        <authorList>
            <person name="Ambika Manirajan B."/>
            <person name="Suarez C."/>
            <person name="Ratering S."/>
            <person name="Geissler-Plaum R."/>
            <person name="Cardinale M."/>
            <person name="Sylvia S."/>
        </authorList>
    </citation>
    <scope>NUCLEOTIDE SEQUENCE [LARGE SCALE GENOMIC DNA]</scope>
    <source>
        <strain evidence="3 4">HA7</strain>
    </source>
</reference>
<dbReference type="InterPro" id="IPR053521">
    <property type="entry name" value="McjB-like"/>
</dbReference>
<dbReference type="KEGG" id="spir:CWM47_11995"/>
<accession>A0A2K8YY27</accession>
<evidence type="ECO:0000256" key="1">
    <source>
        <dbReference type="SAM" id="Phobius"/>
    </source>
</evidence>
<dbReference type="Pfam" id="PF13471">
    <property type="entry name" value="Transglut_core3"/>
    <property type="match status" value="1"/>
</dbReference>
<keyword evidence="1" id="KW-1133">Transmembrane helix</keyword>
<dbReference type="OrthoDB" id="671090at2"/>
<dbReference type="NCBIfam" id="NF033537">
    <property type="entry name" value="lasso_biosyn_B2"/>
    <property type="match status" value="1"/>
</dbReference>
<dbReference type="InterPro" id="IPR032708">
    <property type="entry name" value="McjB_C"/>
</dbReference>
<keyword evidence="1" id="KW-0472">Membrane</keyword>
<dbReference type="AlphaFoldDB" id="A0A2K8YY27"/>